<dbReference type="Proteomes" id="UP000034086">
    <property type="component" value="Unassembled WGS sequence"/>
</dbReference>
<dbReference type="InterPro" id="IPR036388">
    <property type="entry name" value="WH-like_DNA-bd_sf"/>
</dbReference>
<dbReference type="InterPro" id="IPR040198">
    <property type="entry name" value="Fido_containing"/>
</dbReference>
<feature type="active site" evidence="1">
    <location>
        <position position="222"/>
    </location>
</feature>
<feature type="binding site" evidence="2">
    <location>
        <begin position="226"/>
        <end position="233"/>
    </location>
    <ligand>
        <name>ATP</name>
        <dbReference type="ChEBI" id="CHEBI:30616"/>
    </ligand>
</feature>
<accession>A0A0G1M691</accession>
<gene>
    <name evidence="4" type="ORF">UX03_C0015G0004</name>
</gene>
<evidence type="ECO:0000313" key="4">
    <source>
        <dbReference type="EMBL" id="KKU03602.1"/>
    </source>
</evidence>
<evidence type="ECO:0000256" key="1">
    <source>
        <dbReference type="PIRSR" id="PIRSR640198-1"/>
    </source>
</evidence>
<evidence type="ECO:0000259" key="3">
    <source>
        <dbReference type="PROSITE" id="PS51459"/>
    </source>
</evidence>
<proteinExistence type="predicted"/>
<dbReference type="GO" id="GO:0005524">
    <property type="term" value="F:ATP binding"/>
    <property type="evidence" value="ECO:0007669"/>
    <property type="project" value="UniProtKB-KW"/>
</dbReference>
<dbReference type="Pfam" id="PF02661">
    <property type="entry name" value="Fic"/>
    <property type="match status" value="1"/>
</dbReference>
<sequence>MFIPKYTITNRLLSSIKRISTIVNNLNSRRFPNLILANLERIAREVSSYASTSIEGNPLPLTEVKKILKSTPAHIRESEKEVLNYNQALGELNKLLRDKSRSIPSDKFVHSFVSSSHQDARYSRSLNKKLGQDSINFSLDLILGIHKQVMAGLLPDFETGSLRQKPVVVSNPRTGQVAYLPPDAKDVKQLISGLTDFVKNNKNIIDPLILAGIFHKQFVLIHPFLDGNGRTTRLATKVLLAEMGLNTFNLFSFENYYNKNVARYFETVGEKGNYYDLVNQIDFTAWLEYFTEGIIDELLRVQKILPKVATSPSTELQEHHRKLLKFIRKKGFIKDSDYAKLAHRAKATRALDFRKLINMGLIKRKGKGKATYYITQ</sequence>
<feature type="domain" description="Fido" evidence="3">
    <location>
        <begin position="137"/>
        <end position="292"/>
    </location>
</feature>
<dbReference type="PANTHER" id="PTHR13504">
    <property type="entry name" value="FIDO DOMAIN-CONTAINING PROTEIN DDB_G0283145"/>
    <property type="match status" value="1"/>
</dbReference>
<dbReference type="Gene3D" id="1.10.10.10">
    <property type="entry name" value="Winged helix-like DNA-binding domain superfamily/Winged helix DNA-binding domain"/>
    <property type="match status" value="1"/>
</dbReference>
<evidence type="ECO:0000256" key="2">
    <source>
        <dbReference type="PIRSR" id="PIRSR640198-2"/>
    </source>
</evidence>
<comment type="caution">
    <text evidence="4">The sequence shown here is derived from an EMBL/GenBank/DDBJ whole genome shotgun (WGS) entry which is preliminary data.</text>
</comment>
<dbReference type="EMBL" id="LCKQ01000015">
    <property type="protein sequence ID" value="KKU03602.1"/>
    <property type="molecule type" value="Genomic_DNA"/>
</dbReference>
<evidence type="ECO:0000313" key="5">
    <source>
        <dbReference type="Proteomes" id="UP000034086"/>
    </source>
</evidence>
<reference evidence="4 5" key="1">
    <citation type="journal article" date="2015" name="Nature">
        <title>rRNA introns, odd ribosomes, and small enigmatic genomes across a large radiation of phyla.</title>
        <authorList>
            <person name="Brown C.T."/>
            <person name="Hug L.A."/>
            <person name="Thomas B.C."/>
            <person name="Sharon I."/>
            <person name="Castelle C.J."/>
            <person name="Singh A."/>
            <person name="Wilkins M.J."/>
            <person name="Williams K.H."/>
            <person name="Banfield J.F."/>
        </authorList>
    </citation>
    <scope>NUCLEOTIDE SEQUENCE [LARGE SCALE GENOMIC DNA]</scope>
</reference>
<dbReference type="PROSITE" id="PS51459">
    <property type="entry name" value="FIDO"/>
    <property type="match status" value="1"/>
</dbReference>
<organism evidence="4 5">
    <name type="scientific">Candidatus Woesebacteria bacterium GW2011_GWE1_45_18</name>
    <dbReference type="NCBI Taxonomy" id="1618598"/>
    <lineage>
        <taxon>Bacteria</taxon>
        <taxon>Candidatus Woeseibacteriota</taxon>
    </lineage>
</organism>
<name>A0A0G1M691_9BACT</name>
<dbReference type="PANTHER" id="PTHR13504:SF38">
    <property type="entry name" value="FIDO DOMAIN-CONTAINING PROTEIN"/>
    <property type="match status" value="1"/>
</dbReference>
<keyword evidence="2" id="KW-0547">Nucleotide-binding</keyword>
<protein>
    <submittedName>
        <fullName evidence="4">Fic family protein</fullName>
    </submittedName>
</protein>
<dbReference type="AlphaFoldDB" id="A0A0G1M691"/>
<dbReference type="SUPFAM" id="SSF140931">
    <property type="entry name" value="Fic-like"/>
    <property type="match status" value="1"/>
</dbReference>
<dbReference type="InterPro" id="IPR036597">
    <property type="entry name" value="Fido-like_dom_sf"/>
</dbReference>
<keyword evidence="2" id="KW-0067">ATP-binding</keyword>
<dbReference type="Gene3D" id="1.10.3290.10">
    <property type="entry name" value="Fido-like domain"/>
    <property type="match status" value="1"/>
</dbReference>
<dbReference type="InterPro" id="IPR003812">
    <property type="entry name" value="Fido"/>
</dbReference>